<dbReference type="EMBL" id="VIIS01001398">
    <property type="protein sequence ID" value="KAF0299024.1"/>
    <property type="molecule type" value="Genomic_DNA"/>
</dbReference>
<evidence type="ECO:0000313" key="11">
    <source>
        <dbReference type="Proteomes" id="UP000440578"/>
    </source>
</evidence>
<keyword evidence="2 8" id="KW-0812">Transmembrane</keyword>
<evidence type="ECO:0000256" key="3">
    <source>
        <dbReference type="ARBA" id="ARBA00022989"/>
    </source>
</evidence>
<comment type="subcellular location">
    <subcellularLocation>
        <location evidence="1">Membrane</location>
        <topology evidence="1">Multi-pass membrane protein</topology>
    </subcellularLocation>
</comment>
<feature type="transmembrane region" description="Helical" evidence="8">
    <location>
        <begin position="461"/>
        <end position="484"/>
    </location>
</feature>
<name>A0A6A4W5I2_AMPAM</name>
<evidence type="ECO:0000256" key="1">
    <source>
        <dbReference type="ARBA" id="ARBA00004141"/>
    </source>
</evidence>
<keyword evidence="3 8" id="KW-1133">Transmembrane helix</keyword>
<dbReference type="PANTHER" id="PTHR16189:SF0">
    <property type="entry name" value="TRANSMEMBRANE PROTEIN 104"/>
    <property type="match status" value="1"/>
</dbReference>
<feature type="transmembrane region" description="Helical" evidence="8">
    <location>
        <begin position="43"/>
        <end position="74"/>
    </location>
</feature>
<comment type="similarity">
    <text evidence="6">Belongs to the TMEM104 family.</text>
</comment>
<protein>
    <submittedName>
        <fullName evidence="10">Transmembrane protein 104</fullName>
    </submittedName>
</protein>
<evidence type="ECO:0000259" key="9">
    <source>
        <dbReference type="Pfam" id="PF01490"/>
    </source>
</evidence>
<feature type="transmembrane region" description="Helical" evidence="8">
    <location>
        <begin position="313"/>
        <end position="331"/>
    </location>
</feature>
<dbReference type="PANTHER" id="PTHR16189">
    <property type="entry name" value="TRANSMEMBRANE PROTEIN 104-RELATED"/>
    <property type="match status" value="1"/>
</dbReference>
<dbReference type="Proteomes" id="UP000440578">
    <property type="component" value="Unassembled WGS sequence"/>
</dbReference>
<comment type="caution">
    <text evidence="10">The sequence shown here is derived from an EMBL/GenBank/DDBJ whole genome shotgun (WGS) entry which is preliminary data.</text>
</comment>
<evidence type="ECO:0000256" key="2">
    <source>
        <dbReference type="ARBA" id="ARBA00022692"/>
    </source>
</evidence>
<dbReference type="GO" id="GO:0016020">
    <property type="term" value="C:membrane"/>
    <property type="evidence" value="ECO:0007669"/>
    <property type="project" value="UniProtKB-SubCell"/>
</dbReference>
<feature type="transmembrane region" description="Helical" evidence="8">
    <location>
        <begin position="504"/>
        <end position="527"/>
    </location>
</feature>
<keyword evidence="11" id="KW-1185">Reference proteome</keyword>
<evidence type="ECO:0000256" key="4">
    <source>
        <dbReference type="ARBA" id="ARBA00023136"/>
    </source>
</evidence>
<dbReference type="InterPro" id="IPR013057">
    <property type="entry name" value="AA_transpt_TM"/>
</dbReference>
<feature type="domain" description="Amino acid transporter transmembrane" evidence="9">
    <location>
        <begin position="170"/>
        <end position="495"/>
    </location>
</feature>
<feature type="transmembrane region" description="Helical" evidence="8">
    <location>
        <begin position="180"/>
        <end position="202"/>
    </location>
</feature>
<evidence type="ECO:0000256" key="6">
    <source>
        <dbReference type="ARBA" id="ARBA00038166"/>
    </source>
</evidence>
<proteinExistence type="inferred from homology"/>
<reference evidence="10 11" key="1">
    <citation type="submission" date="2019-07" db="EMBL/GenBank/DDBJ databases">
        <title>Draft genome assembly of a fouling barnacle, Amphibalanus amphitrite (Darwin, 1854): The first reference genome for Thecostraca.</title>
        <authorList>
            <person name="Kim W."/>
        </authorList>
    </citation>
    <scope>NUCLEOTIDE SEQUENCE [LARGE SCALE GENOMIC DNA]</scope>
    <source>
        <strain evidence="10">SNU_AA5</strain>
        <tissue evidence="10">Soma without cirri and trophi</tissue>
    </source>
</reference>
<keyword evidence="4 8" id="KW-0472">Membrane</keyword>
<dbReference type="OrthoDB" id="294541at2759"/>
<feature type="transmembrane region" description="Helical" evidence="8">
    <location>
        <begin position="395"/>
        <end position="416"/>
    </location>
</feature>
<feature type="transmembrane region" description="Helical" evidence="8">
    <location>
        <begin position="243"/>
        <end position="263"/>
    </location>
</feature>
<feature type="transmembrane region" description="Helical" evidence="8">
    <location>
        <begin position="12"/>
        <end position="37"/>
    </location>
</feature>
<evidence type="ECO:0000256" key="5">
    <source>
        <dbReference type="ARBA" id="ARBA00023180"/>
    </source>
</evidence>
<evidence type="ECO:0000313" key="10">
    <source>
        <dbReference type="EMBL" id="KAF0299024.1"/>
    </source>
</evidence>
<evidence type="ECO:0000256" key="7">
    <source>
        <dbReference type="SAM" id="MobiDB-lite"/>
    </source>
</evidence>
<feature type="transmembrane region" description="Helical" evidence="8">
    <location>
        <begin position="343"/>
        <end position="366"/>
    </location>
</feature>
<dbReference type="AlphaFoldDB" id="A0A6A4W5I2"/>
<feature type="transmembrane region" description="Helical" evidence="8">
    <location>
        <begin position="275"/>
        <end position="293"/>
    </location>
</feature>
<gene>
    <name evidence="10" type="primary">TMEM104_1</name>
    <name evidence="10" type="ORF">FJT64_000379</name>
</gene>
<sequence length="536" mass="59256">MPAPVVDDENGYCPLMGLVYVFNLIVGTGALTLPAAFLEAGWALSLCLIIMLSFMSYLTVTFVIEAMAAANAIIHWRRQRQLKRQLDCVSTEDGPSDAQFGVVTVPARTPALAQRAETPDGSLGGSARGSTDGVADSDSLAVSEEEMRLLEPDPVSLNEYYNITETVEMGKMASFFFSRFGVNVFYVMIAMYLYGDLAIYAAAVAKSLRDVGCTYVPANHTCNATIPLSDPCWSGLELTRWDAYRIFLSIFVATLGSFVFFNVQKTKYLQVLTTLMRWGAFGLMVVLALRRLVAAGRPLGHPPAFRPAGLPTLFGVCVYSFMCHHSLPSLITPISNKSRITALLAADYVLILAFYLLLAFTGIFAFPSLYDLYTLNFVPCDEGQSIGWFEQLLDYFLSMFPVFTLSTNFPIIAITLRNNLQTLCLTEGRRHGVFVRRLLFPLLALLPPAVVALVFQDLQMLVGITGSYAGSGIQYVVPALLAFYSRRTTLTLIGMGVRNKHSSWFQHTGWVVFVLLWAAVCVIFVTVNHLEDWFGF</sequence>
<dbReference type="EMBL" id="VIIS01001398">
    <property type="protein sequence ID" value="KAF0299023.1"/>
    <property type="molecule type" value="Genomic_DNA"/>
</dbReference>
<organism evidence="10 11">
    <name type="scientific">Amphibalanus amphitrite</name>
    <name type="common">Striped barnacle</name>
    <name type="synonym">Balanus amphitrite</name>
    <dbReference type="NCBI Taxonomy" id="1232801"/>
    <lineage>
        <taxon>Eukaryota</taxon>
        <taxon>Metazoa</taxon>
        <taxon>Ecdysozoa</taxon>
        <taxon>Arthropoda</taxon>
        <taxon>Crustacea</taxon>
        <taxon>Multicrustacea</taxon>
        <taxon>Cirripedia</taxon>
        <taxon>Thoracica</taxon>
        <taxon>Thoracicalcarea</taxon>
        <taxon>Balanomorpha</taxon>
        <taxon>Balanoidea</taxon>
        <taxon>Balanidae</taxon>
        <taxon>Amphibalaninae</taxon>
        <taxon>Amphibalanus</taxon>
    </lineage>
</organism>
<accession>A0A6A4W5I2</accession>
<dbReference type="Pfam" id="PF01490">
    <property type="entry name" value="Aa_trans"/>
    <property type="match status" value="1"/>
</dbReference>
<keyword evidence="5" id="KW-0325">Glycoprotein</keyword>
<feature type="region of interest" description="Disordered" evidence="7">
    <location>
        <begin position="115"/>
        <end position="135"/>
    </location>
</feature>
<evidence type="ECO:0000256" key="8">
    <source>
        <dbReference type="SAM" id="Phobius"/>
    </source>
</evidence>
<feature type="transmembrane region" description="Helical" evidence="8">
    <location>
        <begin position="437"/>
        <end position="455"/>
    </location>
</feature>